<name>A0ABW4D8J8_9LACO</name>
<protein>
    <submittedName>
        <fullName evidence="1">Uncharacterized protein</fullName>
    </submittedName>
</protein>
<accession>A0ABW4D8J8</accession>
<proteinExistence type="predicted"/>
<comment type="caution">
    <text evidence="1">The sequence shown here is derived from an EMBL/GenBank/DDBJ whole genome shotgun (WGS) entry which is preliminary data.</text>
</comment>
<dbReference type="EMBL" id="JBHTOD010000009">
    <property type="protein sequence ID" value="MFD1456283.1"/>
    <property type="molecule type" value="Genomic_DNA"/>
</dbReference>
<reference evidence="2" key="1">
    <citation type="journal article" date="2019" name="Int. J. Syst. Evol. Microbiol.">
        <title>The Global Catalogue of Microorganisms (GCM) 10K type strain sequencing project: providing services to taxonomists for standard genome sequencing and annotation.</title>
        <authorList>
            <consortium name="The Broad Institute Genomics Platform"/>
            <consortium name="The Broad Institute Genome Sequencing Center for Infectious Disease"/>
            <person name="Wu L."/>
            <person name="Ma J."/>
        </authorList>
    </citation>
    <scope>NUCLEOTIDE SEQUENCE [LARGE SCALE GENOMIC DNA]</scope>
    <source>
        <strain evidence="2">CCM 8979</strain>
    </source>
</reference>
<organism evidence="1 2">
    <name type="scientific">Levilactobacillus lanxiensis</name>
    <dbReference type="NCBI Taxonomy" id="2799568"/>
    <lineage>
        <taxon>Bacteria</taxon>
        <taxon>Bacillati</taxon>
        <taxon>Bacillota</taxon>
        <taxon>Bacilli</taxon>
        <taxon>Lactobacillales</taxon>
        <taxon>Lactobacillaceae</taxon>
        <taxon>Levilactobacillus</taxon>
    </lineage>
</organism>
<gene>
    <name evidence="1" type="ORF">ACFQ44_11495</name>
</gene>
<keyword evidence="2" id="KW-1185">Reference proteome</keyword>
<sequence length="53" mass="5927">MIDFVSDTVNDNWIASRKQFKAQIEDGLVAVSDQRRANLTSCVGGLDWVIFPV</sequence>
<evidence type="ECO:0000313" key="2">
    <source>
        <dbReference type="Proteomes" id="UP001597189"/>
    </source>
</evidence>
<evidence type="ECO:0000313" key="1">
    <source>
        <dbReference type="EMBL" id="MFD1456283.1"/>
    </source>
</evidence>
<dbReference type="Proteomes" id="UP001597189">
    <property type="component" value="Unassembled WGS sequence"/>
</dbReference>